<proteinExistence type="predicted"/>
<reference evidence="1 2" key="1">
    <citation type="journal article" date="2014" name="Agronomy (Basel)">
        <title>A Draft Genome Sequence for Ensete ventricosum, the Drought-Tolerant Tree Against Hunger.</title>
        <authorList>
            <person name="Harrison J."/>
            <person name="Moore K.A."/>
            <person name="Paszkiewicz K."/>
            <person name="Jones T."/>
            <person name="Grant M."/>
            <person name="Ambacheew D."/>
            <person name="Muzemil S."/>
            <person name="Studholme D.J."/>
        </authorList>
    </citation>
    <scope>NUCLEOTIDE SEQUENCE [LARGE SCALE GENOMIC DNA]</scope>
</reference>
<sequence>MKERTIAVLPAWGVSPLASLAGPVDATGVTLQEEEEEEKKKMFDLKLESLLQRPCHQDQDHQGGEDLYRPEVEGAREEEELLLWDSERGRDPCLIYTGYLFIYLFDTMEN</sequence>
<protein>
    <submittedName>
        <fullName evidence="1">Uncharacterized protein</fullName>
    </submittedName>
</protein>
<dbReference type="EMBL" id="AMZH03002598">
    <property type="protein sequence ID" value="RRT75051.1"/>
    <property type="molecule type" value="Genomic_DNA"/>
</dbReference>
<dbReference type="Proteomes" id="UP000287651">
    <property type="component" value="Unassembled WGS sequence"/>
</dbReference>
<evidence type="ECO:0000313" key="1">
    <source>
        <dbReference type="EMBL" id="RRT75051.1"/>
    </source>
</evidence>
<accession>A0A427AFU4</accession>
<gene>
    <name evidence="1" type="ORF">B296_00027150</name>
</gene>
<organism evidence="1 2">
    <name type="scientific">Ensete ventricosum</name>
    <name type="common">Abyssinian banana</name>
    <name type="synonym">Musa ensete</name>
    <dbReference type="NCBI Taxonomy" id="4639"/>
    <lineage>
        <taxon>Eukaryota</taxon>
        <taxon>Viridiplantae</taxon>
        <taxon>Streptophyta</taxon>
        <taxon>Embryophyta</taxon>
        <taxon>Tracheophyta</taxon>
        <taxon>Spermatophyta</taxon>
        <taxon>Magnoliopsida</taxon>
        <taxon>Liliopsida</taxon>
        <taxon>Zingiberales</taxon>
        <taxon>Musaceae</taxon>
        <taxon>Ensete</taxon>
    </lineage>
</organism>
<dbReference type="AlphaFoldDB" id="A0A427AFU4"/>
<name>A0A427AFU4_ENSVE</name>
<comment type="caution">
    <text evidence="1">The sequence shown here is derived from an EMBL/GenBank/DDBJ whole genome shotgun (WGS) entry which is preliminary data.</text>
</comment>
<evidence type="ECO:0000313" key="2">
    <source>
        <dbReference type="Proteomes" id="UP000287651"/>
    </source>
</evidence>